<keyword evidence="2" id="KW-1185">Reference proteome</keyword>
<dbReference type="Proteomes" id="UP000095237">
    <property type="component" value="Unassembled WGS sequence"/>
</dbReference>
<comment type="caution">
    <text evidence="1">The sequence shown here is derived from an EMBL/GenBank/DDBJ whole genome shotgun (WGS) entry which is preliminary data.</text>
</comment>
<reference evidence="1 2" key="1">
    <citation type="submission" date="2015-11" db="EMBL/GenBank/DDBJ databases">
        <title>Evidence for parallel genomic evolution in an endosymbiosis of termite gut flagellates.</title>
        <authorList>
            <person name="Zheng H."/>
        </authorList>
    </citation>
    <scope>NUCLEOTIDE SEQUENCE [LARGE SCALE GENOMIC DNA]</scope>
    <source>
        <strain evidence="1 2">CET450</strain>
    </source>
</reference>
<evidence type="ECO:0000313" key="1">
    <source>
        <dbReference type="EMBL" id="OEG70415.1"/>
    </source>
</evidence>
<name>A0A1E5IJ31_ENDTX</name>
<organism evidence="1 2">
    <name type="scientific">Endomicrobium trichonymphae</name>
    <dbReference type="NCBI Taxonomy" id="1408204"/>
    <lineage>
        <taxon>Bacteria</taxon>
        <taxon>Pseudomonadati</taxon>
        <taxon>Elusimicrobiota</taxon>
        <taxon>Endomicrobiia</taxon>
        <taxon>Endomicrobiales</taxon>
        <taxon>Endomicrobiaceae</taxon>
        <taxon>Candidatus Endomicrobiellum</taxon>
    </lineage>
</organism>
<proteinExistence type="predicted"/>
<protein>
    <submittedName>
        <fullName evidence="1">Uncharacterized protein</fullName>
    </submittedName>
</protein>
<dbReference type="EMBL" id="LNVX01000344">
    <property type="protein sequence ID" value="OEG70415.1"/>
    <property type="molecule type" value="Genomic_DNA"/>
</dbReference>
<accession>A0A1E5IJ31</accession>
<sequence length="67" mass="8087">MCFLWKLLAEKQLALQYFKDLEKKEKFQQNKREKVSNRKTAVNKNKEFAVRRDIISKEVEKILASQK</sequence>
<gene>
    <name evidence="1" type="ORF">ATZ36_01060</name>
</gene>
<dbReference type="AlphaFoldDB" id="A0A1E5IJ31"/>
<evidence type="ECO:0000313" key="2">
    <source>
        <dbReference type="Proteomes" id="UP000095237"/>
    </source>
</evidence>